<accession>A0A9D4JHF4</accession>
<reference evidence="1" key="1">
    <citation type="journal article" date="2019" name="bioRxiv">
        <title>The Genome of the Zebra Mussel, Dreissena polymorpha: A Resource for Invasive Species Research.</title>
        <authorList>
            <person name="McCartney M.A."/>
            <person name="Auch B."/>
            <person name="Kono T."/>
            <person name="Mallez S."/>
            <person name="Zhang Y."/>
            <person name="Obille A."/>
            <person name="Becker A."/>
            <person name="Abrahante J.E."/>
            <person name="Garbe J."/>
            <person name="Badalamenti J.P."/>
            <person name="Herman A."/>
            <person name="Mangelson H."/>
            <person name="Liachko I."/>
            <person name="Sullivan S."/>
            <person name="Sone E.D."/>
            <person name="Koren S."/>
            <person name="Silverstein K.A.T."/>
            <person name="Beckman K.B."/>
            <person name="Gohl D.M."/>
        </authorList>
    </citation>
    <scope>NUCLEOTIDE SEQUENCE</scope>
    <source>
        <strain evidence="1">Duluth1</strain>
        <tissue evidence="1">Whole animal</tissue>
    </source>
</reference>
<name>A0A9D4JHF4_DREPO</name>
<organism evidence="1 2">
    <name type="scientific">Dreissena polymorpha</name>
    <name type="common">Zebra mussel</name>
    <name type="synonym">Mytilus polymorpha</name>
    <dbReference type="NCBI Taxonomy" id="45954"/>
    <lineage>
        <taxon>Eukaryota</taxon>
        <taxon>Metazoa</taxon>
        <taxon>Spiralia</taxon>
        <taxon>Lophotrochozoa</taxon>
        <taxon>Mollusca</taxon>
        <taxon>Bivalvia</taxon>
        <taxon>Autobranchia</taxon>
        <taxon>Heteroconchia</taxon>
        <taxon>Euheterodonta</taxon>
        <taxon>Imparidentia</taxon>
        <taxon>Neoheterodontei</taxon>
        <taxon>Myida</taxon>
        <taxon>Dreissenoidea</taxon>
        <taxon>Dreissenidae</taxon>
        <taxon>Dreissena</taxon>
    </lineage>
</organism>
<dbReference type="EMBL" id="JAIWYP010000006">
    <property type="protein sequence ID" value="KAH3808818.1"/>
    <property type="molecule type" value="Genomic_DNA"/>
</dbReference>
<sequence>MFVSSFMKMLTRITSPPPGCHISLGKNLLIKFHDDQTINVASRVLTKKMPHSPGRQVFQQTRTIFQLIKNIMRTNVLTKCHEDRTINVTFRDKCTAPMEAMFFNQPQPFLKLSRISLGANLLTKFHKDQTINLDTRKKNAPPLADDRTINVATRVKNAPPNGGQAIVLTRQMLTPHHADRQKVIAKAHHEDIVLR</sequence>
<protein>
    <submittedName>
        <fullName evidence="1">Uncharacterized protein</fullName>
    </submittedName>
</protein>
<gene>
    <name evidence="1" type="ORF">DPMN_137177</name>
</gene>
<dbReference type="AlphaFoldDB" id="A0A9D4JHF4"/>
<evidence type="ECO:0000313" key="2">
    <source>
        <dbReference type="Proteomes" id="UP000828390"/>
    </source>
</evidence>
<comment type="caution">
    <text evidence="1">The sequence shown here is derived from an EMBL/GenBank/DDBJ whole genome shotgun (WGS) entry which is preliminary data.</text>
</comment>
<dbReference type="Proteomes" id="UP000828390">
    <property type="component" value="Unassembled WGS sequence"/>
</dbReference>
<proteinExistence type="predicted"/>
<evidence type="ECO:0000313" key="1">
    <source>
        <dbReference type="EMBL" id="KAH3808818.1"/>
    </source>
</evidence>
<reference evidence="1" key="2">
    <citation type="submission" date="2020-11" db="EMBL/GenBank/DDBJ databases">
        <authorList>
            <person name="McCartney M.A."/>
            <person name="Auch B."/>
            <person name="Kono T."/>
            <person name="Mallez S."/>
            <person name="Becker A."/>
            <person name="Gohl D.M."/>
            <person name="Silverstein K.A.T."/>
            <person name="Koren S."/>
            <person name="Bechman K.B."/>
            <person name="Herman A."/>
            <person name="Abrahante J.E."/>
            <person name="Garbe J."/>
        </authorList>
    </citation>
    <scope>NUCLEOTIDE SEQUENCE</scope>
    <source>
        <strain evidence="1">Duluth1</strain>
        <tissue evidence="1">Whole animal</tissue>
    </source>
</reference>
<keyword evidence="2" id="KW-1185">Reference proteome</keyword>